<dbReference type="Proteomes" id="UP000319210">
    <property type="component" value="Unassembled WGS sequence"/>
</dbReference>
<evidence type="ECO:0000313" key="3">
    <source>
        <dbReference type="EMBL" id="GEB52530.1"/>
    </source>
</evidence>
<feature type="region of interest" description="Disordered" evidence="1">
    <location>
        <begin position="455"/>
        <end position="516"/>
    </location>
</feature>
<gene>
    <name evidence="3" type="ORF">SCA03_50810</name>
</gene>
<feature type="compositionally biased region" description="Low complexity" evidence="1">
    <location>
        <begin position="507"/>
        <end position="516"/>
    </location>
</feature>
<evidence type="ECO:0000256" key="1">
    <source>
        <dbReference type="SAM" id="MobiDB-lite"/>
    </source>
</evidence>
<dbReference type="AlphaFoldDB" id="A0A4Y3R9N5"/>
<feature type="region of interest" description="Disordered" evidence="1">
    <location>
        <begin position="180"/>
        <end position="223"/>
    </location>
</feature>
<dbReference type="Pfam" id="PF13699">
    <property type="entry name" value="eCIS_core"/>
    <property type="match status" value="1"/>
</dbReference>
<feature type="region of interest" description="Disordered" evidence="1">
    <location>
        <begin position="67"/>
        <end position="89"/>
    </location>
</feature>
<organism evidence="3 4">
    <name type="scientific">Streptomyces cacaoi</name>
    <dbReference type="NCBI Taxonomy" id="1898"/>
    <lineage>
        <taxon>Bacteria</taxon>
        <taxon>Bacillati</taxon>
        <taxon>Actinomycetota</taxon>
        <taxon>Actinomycetes</taxon>
        <taxon>Kitasatosporales</taxon>
        <taxon>Streptomycetaceae</taxon>
        <taxon>Streptomyces</taxon>
    </lineage>
</organism>
<name>A0A4Y3R9N5_STRCI</name>
<feature type="compositionally biased region" description="Low complexity" evidence="1">
    <location>
        <begin position="474"/>
        <end position="490"/>
    </location>
</feature>
<comment type="caution">
    <text evidence="3">The sequence shown here is derived from an EMBL/GenBank/DDBJ whole genome shotgun (WGS) entry which is preliminary data.</text>
</comment>
<dbReference type="InterPro" id="IPR025295">
    <property type="entry name" value="eCIS_core_dom"/>
</dbReference>
<sequence>MPRAHHDHRRDGAPSRQAAGPRPDRRGGGTAAGAGTPAGPGPLSPQAVQALQRAIGNAAVTRMLTVRRAGDEDGPGPGVPGVLRRPGTPLDGPLRAEMEARLGADFSTVRLHTGPAAQRSAAALDARAYTSGEHIVLGRGGGDRHTLAHELTHVIQQRSGPVAGTDNGAGLSVSDPSDAFERAAEESATRALRGPLPGEGAGPAAVPGAAGRPGPGGPAGQRPVQRARIVDIDSGRQLDAKQIHQIMDWLSTTELTVPVQIPTGESRLTRRQAAHQGRATDPRLDAARGVAAIKWHELIRGEPMRLSYGPRDVYVRPDSGGVLGAAVGELVPLQDDPVVGADRTLGPFVDALMDWLVRRRSSSSGGRLNVDVRAARSDEGTGAHVEMAGRPGWDTAAGQIVTTNTEDRRHIIAWHTMRDAFQNIFNRALAPGEHPEDRLRELIRVLEEESTWTELDREQAQVAAADSDGDVEMAEASQPAQPAESAESASVRGGSPMSGVLTGDGPGPSASGGTTSAELRTRLCQVIDRVMRLLSNNPFNLWAGESVANQSINRVRQQLAARLAEYTDDGELLDRVRDRARDGAGRANEDQRVWTEVRDTLNGVVATDARTFIQSIVDSFDIDIPVTGQDATSTTYRALADQAAVTGNILATGLAQEVLRMADGDLPADFDTLIEQMRGWLRRFLRPESLETSTDHRRRTVGARPRPGAG</sequence>
<keyword evidence="4" id="KW-1185">Reference proteome</keyword>
<feature type="region of interest" description="Disordered" evidence="1">
    <location>
        <begin position="1"/>
        <end position="47"/>
    </location>
</feature>
<feature type="domain" description="eCIS core" evidence="2">
    <location>
        <begin position="89"/>
        <end position="160"/>
    </location>
</feature>
<feature type="compositionally biased region" description="Gly residues" evidence="1">
    <location>
        <begin position="28"/>
        <end position="38"/>
    </location>
</feature>
<protein>
    <recommendedName>
        <fullName evidence="2">eCIS core domain-containing protein</fullName>
    </recommendedName>
</protein>
<evidence type="ECO:0000259" key="2">
    <source>
        <dbReference type="Pfam" id="PF13699"/>
    </source>
</evidence>
<proteinExistence type="predicted"/>
<evidence type="ECO:0000313" key="4">
    <source>
        <dbReference type="Proteomes" id="UP000319210"/>
    </source>
</evidence>
<dbReference type="EMBL" id="BJMM01000032">
    <property type="protein sequence ID" value="GEB52530.1"/>
    <property type="molecule type" value="Genomic_DNA"/>
</dbReference>
<dbReference type="RefSeq" id="WP_392081395.1">
    <property type="nucleotide sequence ID" value="NZ_JBIBSD010000003.1"/>
</dbReference>
<feature type="compositionally biased region" description="Low complexity" evidence="1">
    <location>
        <begin position="191"/>
        <end position="210"/>
    </location>
</feature>
<feature type="compositionally biased region" description="Low complexity" evidence="1">
    <location>
        <begin position="80"/>
        <end position="89"/>
    </location>
</feature>
<feature type="region of interest" description="Disordered" evidence="1">
    <location>
        <begin position="691"/>
        <end position="710"/>
    </location>
</feature>
<reference evidence="3 4" key="1">
    <citation type="submission" date="2019-06" db="EMBL/GenBank/DDBJ databases">
        <title>Whole genome shotgun sequence of Streptomyces cacaoi subsp. cacaoi NBRC 12748.</title>
        <authorList>
            <person name="Hosoyama A."/>
            <person name="Uohara A."/>
            <person name="Ohji S."/>
            <person name="Ichikawa N."/>
        </authorList>
    </citation>
    <scope>NUCLEOTIDE SEQUENCE [LARGE SCALE GENOMIC DNA]</scope>
    <source>
        <strain evidence="3 4">NBRC 12748</strain>
    </source>
</reference>
<accession>A0A4Y3R9N5</accession>